<accession>A0A8D5A2R9</accession>
<feature type="binding site" evidence="17">
    <location>
        <position position="53"/>
    </location>
    <ligand>
        <name>Zn(2+)</name>
        <dbReference type="ChEBI" id="CHEBI:29105"/>
        <note>catalytic</note>
    </ligand>
</feature>
<dbReference type="EC" id="1.1.1.193" evidence="14"/>
<dbReference type="InterPro" id="IPR002125">
    <property type="entry name" value="CMP_dCMP_dom"/>
</dbReference>
<dbReference type="UniPathway" id="UPA00275">
    <property type="reaction ID" value="UER00401"/>
</dbReference>
<dbReference type="InterPro" id="IPR011549">
    <property type="entry name" value="RibD_C"/>
</dbReference>
<dbReference type="GO" id="GO:0008835">
    <property type="term" value="F:diaminohydroxyphosphoribosylaminopyrimidine deaminase activity"/>
    <property type="evidence" value="ECO:0007669"/>
    <property type="project" value="UniProtKB-EC"/>
</dbReference>
<evidence type="ECO:0000256" key="4">
    <source>
        <dbReference type="ARBA" id="ARBA00005259"/>
    </source>
</evidence>
<feature type="region of interest" description="Disordered" evidence="18">
    <location>
        <begin position="362"/>
        <end position="399"/>
    </location>
</feature>
<dbReference type="PROSITE" id="PS51747">
    <property type="entry name" value="CYT_DCMP_DEAMINASES_2"/>
    <property type="match status" value="1"/>
</dbReference>
<keyword evidence="14" id="KW-0686">Riboflavin biosynthesis</keyword>
<dbReference type="AlphaFoldDB" id="A0A8D5A2R9"/>
<evidence type="ECO:0000259" key="19">
    <source>
        <dbReference type="PROSITE" id="PS51747"/>
    </source>
</evidence>
<feature type="domain" description="CMP/dCMP-type deaminase" evidence="19">
    <location>
        <begin position="4"/>
        <end position="126"/>
    </location>
</feature>
<reference evidence="21" key="1">
    <citation type="submission" date="2019-05" db="EMBL/GenBank/DDBJ databases">
        <title>Complete genome sequencing of Dialister sp. strain 5BBH33.</title>
        <authorList>
            <person name="Sakamoto M."/>
            <person name="Murakami T."/>
            <person name="Mori H."/>
        </authorList>
    </citation>
    <scope>NUCLEOTIDE SEQUENCE [LARGE SCALE GENOMIC DNA]</scope>
    <source>
        <strain evidence="21">5BBH33</strain>
    </source>
</reference>
<evidence type="ECO:0000256" key="11">
    <source>
        <dbReference type="ARBA" id="ARBA00023268"/>
    </source>
</evidence>
<evidence type="ECO:0000256" key="2">
    <source>
        <dbReference type="ARBA" id="ARBA00004882"/>
    </source>
</evidence>
<comment type="pathway">
    <text evidence="2 14">Cofactor biosynthesis; riboflavin biosynthesis; 5-amino-6-(D-ribitylamino)uracil from GTP: step 2/4.</text>
</comment>
<sequence length="399" mass="42772">MRIDEDRKYMARALELAVRGMGHTRPNPMVGAVIVKDGRVIGEGWHEQYGGPHAEVNAFNNCTEDPKGATLYVSLEPCSHYGKTPPCADLIIQKDIDRVVTAMVDPNPLVAGKGIRKLRDAGIFVTVGVMEKEAKELNEVFLKYIQKHKPFVLYKAAMSLDGKTACHTGESKWISSEDSREEVHVLRGCYAGIMAGAGTILADNPLLTSRTEGMIDPVRIIVDGNLSVPLKAKVFQEPGKAIVLTTTSADETKRDALIKNGIDVIIADGDIKGKVDLSAAMTGLALKGIDGILLEGGATLAADAFEAGIVDKVRIYAAPILIGGKDAPGLLGGKGADTIPEAVRLKNITTLMSGSDLIIEGYVDHKEESPKEEPEKSEEAHDEPASDLPIEKGEDEKGE</sequence>
<keyword evidence="7 14" id="KW-0378">Hydrolase</keyword>
<feature type="binding site" evidence="16">
    <location>
        <position position="171"/>
    </location>
    <ligand>
        <name>substrate</name>
    </ligand>
</feature>
<evidence type="ECO:0000256" key="12">
    <source>
        <dbReference type="ARBA" id="ARBA00049861"/>
    </source>
</evidence>
<feature type="binding site" evidence="16">
    <location>
        <position position="187"/>
    </location>
    <ligand>
        <name>substrate</name>
    </ligand>
</feature>
<feature type="binding site" evidence="16">
    <location>
        <position position="157"/>
    </location>
    <ligand>
        <name>NADP(+)</name>
        <dbReference type="ChEBI" id="CHEBI:58349"/>
    </ligand>
</feature>
<feature type="binding site" evidence="16">
    <location>
        <position position="173"/>
    </location>
    <ligand>
        <name>NADP(+)</name>
        <dbReference type="ChEBI" id="CHEBI:58349"/>
    </ligand>
</feature>
<dbReference type="GO" id="GO:0009231">
    <property type="term" value="P:riboflavin biosynthetic process"/>
    <property type="evidence" value="ECO:0007669"/>
    <property type="project" value="UniProtKB-UniPathway"/>
</dbReference>
<dbReference type="InterPro" id="IPR002734">
    <property type="entry name" value="RibDG_C"/>
</dbReference>
<dbReference type="Gene3D" id="3.40.140.10">
    <property type="entry name" value="Cytidine Deaminase, domain 2"/>
    <property type="match status" value="1"/>
</dbReference>
<evidence type="ECO:0000256" key="16">
    <source>
        <dbReference type="PIRSR" id="PIRSR006769-2"/>
    </source>
</evidence>
<evidence type="ECO:0000313" key="20">
    <source>
        <dbReference type="EMBL" id="BBK25236.1"/>
    </source>
</evidence>
<evidence type="ECO:0000256" key="3">
    <source>
        <dbReference type="ARBA" id="ARBA00004910"/>
    </source>
</evidence>
<feature type="active site" description="Proton donor" evidence="15">
    <location>
        <position position="55"/>
    </location>
</feature>
<comment type="catalytic activity">
    <reaction evidence="12 14">
        <text>5-amino-6-(5-phospho-D-ribitylamino)uracil + NADP(+) = 5-amino-6-(5-phospho-D-ribosylamino)uracil + NADPH + H(+)</text>
        <dbReference type="Rhea" id="RHEA:17845"/>
        <dbReference type="ChEBI" id="CHEBI:15378"/>
        <dbReference type="ChEBI" id="CHEBI:57783"/>
        <dbReference type="ChEBI" id="CHEBI:58349"/>
        <dbReference type="ChEBI" id="CHEBI:58421"/>
        <dbReference type="ChEBI" id="CHEBI:58453"/>
        <dbReference type="EC" id="1.1.1.193"/>
    </reaction>
</comment>
<gene>
    <name evidence="20" type="primary">ribD</name>
    <name evidence="20" type="ORF">Dia5BBH33_11710</name>
</gene>
<dbReference type="NCBIfam" id="TIGR00227">
    <property type="entry name" value="ribD_Cterm"/>
    <property type="match status" value="1"/>
</dbReference>
<dbReference type="Gene3D" id="3.40.430.10">
    <property type="entry name" value="Dihydrofolate Reductase, subunit A"/>
    <property type="match status" value="1"/>
</dbReference>
<feature type="binding site" evidence="17">
    <location>
        <position position="78"/>
    </location>
    <ligand>
        <name>Zn(2+)</name>
        <dbReference type="ChEBI" id="CHEBI:29105"/>
        <note>catalytic</note>
    </ligand>
</feature>
<dbReference type="PANTHER" id="PTHR38011:SF7">
    <property type="entry name" value="2,5-DIAMINO-6-RIBOSYLAMINO-4(3H)-PYRIMIDINONE 5'-PHOSPHATE REDUCTASE"/>
    <property type="match status" value="1"/>
</dbReference>
<evidence type="ECO:0000256" key="15">
    <source>
        <dbReference type="PIRSR" id="PIRSR006769-1"/>
    </source>
</evidence>
<feature type="binding site" evidence="17">
    <location>
        <position position="87"/>
    </location>
    <ligand>
        <name>Zn(2+)</name>
        <dbReference type="ChEBI" id="CHEBI:29105"/>
        <note>catalytic</note>
    </ligand>
</feature>
<evidence type="ECO:0000256" key="10">
    <source>
        <dbReference type="ARBA" id="ARBA00023002"/>
    </source>
</evidence>
<protein>
    <recommendedName>
        <fullName evidence="14">Riboflavin biosynthesis protein RibD</fullName>
    </recommendedName>
    <domain>
        <recommendedName>
            <fullName evidence="14">Diaminohydroxyphosphoribosylaminopyrimidine deaminase</fullName>
            <shortName evidence="14">DRAP deaminase</shortName>
            <ecNumber evidence="14">3.5.4.26</ecNumber>
        </recommendedName>
        <alternativeName>
            <fullName evidence="14">Riboflavin-specific deaminase</fullName>
        </alternativeName>
    </domain>
    <domain>
        <recommendedName>
            <fullName evidence="14">5-amino-6-(5-phosphoribosylamino)uracil reductase</fullName>
            <ecNumber evidence="14">1.1.1.193</ecNumber>
        </recommendedName>
        <alternativeName>
            <fullName evidence="14">HTP reductase</fullName>
        </alternativeName>
    </domain>
</protein>
<dbReference type="Pfam" id="PF00383">
    <property type="entry name" value="dCMP_cyt_deam_1"/>
    <property type="match status" value="1"/>
</dbReference>
<dbReference type="RefSeq" id="WP_143332559.1">
    <property type="nucleotide sequence ID" value="NZ_AP019697.1"/>
</dbReference>
<comment type="pathway">
    <text evidence="3 14">Cofactor biosynthesis; riboflavin biosynthesis; 5-amino-6-(D-ribitylamino)uracil from GTP: step 3/4.</text>
</comment>
<keyword evidence="8 14" id="KW-0862">Zinc</keyword>
<evidence type="ECO:0000256" key="17">
    <source>
        <dbReference type="PIRSR" id="PIRSR006769-3"/>
    </source>
</evidence>
<feature type="binding site" evidence="16">
    <location>
        <position position="199"/>
    </location>
    <ligand>
        <name>NADP(+)</name>
        <dbReference type="ChEBI" id="CHEBI:58349"/>
    </ligand>
</feature>
<name>A0A8D5A2R9_9FIRM</name>
<keyword evidence="11" id="KW-0511">Multifunctional enzyme</keyword>
<keyword evidence="6 14" id="KW-0479">Metal-binding</keyword>
<evidence type="ECO:0000256" key="8">
    <source>
        <dbReference type="ARBA" id="ARBA00022833"/>
    </source>
</evidence>
<dbReference type="PANTHER" id="PTHR38011">
    <property type="entry name" value="DIHYDROFOLATE REDUCTASE FAMILY PROTEIN (AFU_ORTHOLOGUE AFUA_8G06820)"/>
    <property type="match status" value="1"/>
</dbReference>
<dbReference type="Proteomes" id="UP000320585">
    <property type="component" value="Chromosome"/>
</dbReference>
<dbReference type="InterPro" id="IPR016193">
    <property type="entry name" value="Cytidine_deaminase-like"/>
</dbReference>
<comment type="similarity">
    <text evidence="4 14">In the N-terminal section; belongs to the cytidine and deoxycytidylate deaminase family.</text>
</comment>
<dbReference type="NCBIfam" id="TIGR00326">
    <property type="entry name" value="eubact_ribD"/>
    <property type="match status" value="1"/>
</dbReference>
<dbReference type="PIRSF" id="PIRSF006769">
    <property type="entry name" value="RibD"/>
    <property type="match status" value="1"/>
</dbReference>
<dbReference type="EMBL" id="AP019697">
    <property type="protein sequence ID" value="BBK25236.1"/>
    <property type="molecule type" value="Genomic_DNA"/>
</dbReference>
<evidence type="ECO:0000256" key="5">
    <source>
        <dbReference type="ARBA" id="ARBA00007417"/>
    </source>
</evidence>
<dbReference type="InterPro" id="IPR024072">
    <property type="entry name" value="DHFR-like_dom_sf"/>
</dbReference>
<comment type="cofactor">
    <cofactor evidence="14 17">
        <name>Zn(2+)</name>
        <dbReference type="ChEBI" id="CHEBI:29105"/>
    </cofactor>
    <text evidence="14 17">Binds 1 zinc ion.</text>
</comment>
<dbReference type="SUPFAM" id="SSF53927">
    <property type="entry name" value="Cytidine deaminase-like"/>
    <property type="match status" value="1"/>
</dbReference>
<comment type="catalytic activity">
    <reaction evidence="13 14">
        <text>2,5-diamino-6-hydroxy-4-(5-phosphoribosylamino)-pyrimidine + H2O + H(+) = 5-amino-6-(5-phospho-D-ribosylamino)uracil + NH4(+)</text>
        <dbReference type="Rhea" id="RHEA:21868"/>
        <dbReference type="ChEBI" id="CHEBI:15377"/>
        <dbReference type="ChEBI" id="CHEBI:15378"/>
        <dbReference type="ChEBI" id="CHEBI:28938"/>
        <dbReference type="ChEBI" id="CHEBI:58453"/>
        <dbReference type="ChEBI" id="CHEBI:58614"/>
        <dbReference type="EC" id="3.5.4.26"/>
    </reaction>
</comment>
<dbReference type="CDD" id="cd01284">
    <property type="entry name" value="Riboflavin_deaminase-reductase"/>
    <property type="match status" value="1"/>
</dbReference>
<dbReference type="GO" id="GO:0008703">
    <property type="term" value="F:5-amino-6-(5-phosphoribosylamino)uracil reductase activity"/>
    <property type="evidence" value="ECO:0007669"/>
    <property type="project" value="UniProtKB-EC"/>
</dbReference>
<dbReference type="GO" id="GO:0046872">
    <property type="term" value="F:metal ion binding"/>
    <property type="evidence" value="ECO:0007669"/>
    <property type="project" value="UniProtKB-KW"/>
</dbReference>
<dbReference type="InterPro" id="IPR004794">
    <property type="entry name" value="Eubact_RibD"/>
</dbReference>
<proteinExistence type="inferred from homology"/>
<keyword evidence="9 14" id="KW-0521">NADP</keyword>
<dbReference type="GO" id="GO:0050661">
    <property type="term" value="F:NADP binding"/>
    <property type="evidence" value="ECO:0007669"/>
    <property type="project" value="InterPro"/>
</dbReference>
<comment type="similarity">
    <text evidence="5 14">In the C-terminal section; belongs to the HTP reductase family.</text>
</comment>
<dbReference type="InterPro" id="IPR050765">
    <property type="entry name" value="Riboflavin_Biosynth_HTPR"/>
</dbReference>
<dbReference type="FunFam" id="3.40.140.10:FF:000025">
    <property type="entry name" value="Riboflavin biosynthesis protein RibD"/>
    <property type="match status" value="1"/>
</dbReference>
<evidence type="ECO:0000313" key="21">
    <source>
        <dbReference type="Proteomes" id="UP000320585"/>
    </source>
</evidence>
<dbReference type="KEGG" id="dho:Dia5BBH33_11710"/>
<feature type="binding site" evidence="16">
    <location>
        <position position="203"/>
    </location>
    <ligand>
        <name>substrate</name>
    </ligand>
</feature>
<feature type="binding site" evidence="16">
    <location>
        <position position="210"/>
    </location>
    <ligand>
        <name>substrate</name>
    </ligand>
</feature>
<organism evidence="20 21">
    <name type="scientific">Dialister hominis</name>
    <dbReference type="NCBI Taxonomy" id="2582419"/>
    <lineage>
        <taxon>Bacteria</taxon>
        <taxon>Bacillati</taxon>
        <taxon>Bacillota</taxon>
        <taxon>Negativicutes</taxon>
        <taxon>Veillonellales</taxon>
        <taxon>Veillonellaceae</taxon>
        <taxon>Dialister</taxon>
    </lineage>
</organism>
<evidence type="ECO:0000256" key="9">
    <source>
        <dbReference type="ARBA" id="ARBA00022857"/>
    </source>
</evidence>
<dbReference type="GeneID" id="92716389"/>
<dbReference type="SUPFAM" id="SSF53597">
    <property type="entry name" value="Dihydrofolate reductase-like"/>
    <property type="match status" value="1"/>
</dbReference>
<dbReference type="EC" id="3.5.4.26" evidence="14"/>
<feature type="binding site" evidence="16">
    <location>
        <position position="207"/>
    </location>
    <ligand>
        <name>substrate</name>
    </ligand>
</feature>
<evidence type="ECO:0000256" key="14">
    <source>
        <dbReference type="PIRNR" id="PIRNR006769"/>
    </source>
</evidence>
<evidence type="ECO:0000256" key="13">
    <source>
        <dbReference type="ARBA" id="ARBA00049886"/>
    </source>
</evidence>
<evidence type="ECO:0000256" key="1">
    <source>
        <dbReference type="ARBA" id="ARBA00002151"/>
    </source>
</evidence>
<evidence type="ECO:0000256" key="7">
    <source>
        <dbReference type="ARBA" id="ARBA00022801"/>
    </source>
</evidence>
<dbReference type="OrthoDB" id="9800865at2"/>
<dbReference type="Pfam" id="PF01872">
    <property type="entry name" value="RibD_C"/>
    <property type="match status" value="1"/>
</dbReference>
<keyword evidence="21" id="KW-1185">Reference proteome</keyword>
<evidence type="ECO:0000256" key="6">
    <source>
        <dbReference type="ARBA" id="ARBA00022723"/>
    </source>
</evidence>
<comment type="function">
    <text evidence="1 14">Converts 2,5-diamino-6-(ribosylamino)-4(3h)-pyrimidinone 5'-phosphate into 5-amino-6-(ribosylamino)-2,4(1h,3h)-pyrimidinedione 5'-phosphate.</text>
</comment>
<feature type="binding site" evidence="16">
    <location>
        <position position="295"/>
    </location>
    <ligand>
        <name>substrate</name>
    </ligand>
</feature>
<evidence type="ECO:0000256" key="18">
    <source>
        <dbReference type="SAM" id="MobiDB-lite"/>
    </source>
</evidence>
<keyword evidence="10 14" id="KW-0560">Oxidoreductase</keyword>